<dbReference type="FunFam" id="2.30.29.30:FF:000377">
    <property type="entry name" value="Shc transforming protein"/>
    <property type="match status" value="1"/>
</dbReference>
<dbReference type="InterPro" id="IPR006019">
    <property type="entry name" value="PID_Shc-like"/>
</dbReference>
<dbReference type="CDD" id="cd01209">
    <property type="entry name" value="PTB_Shc"/>
    <property type="match status" value="1"/>
</dbReference>
<accession>A0A1J1I2D5</accession>
<feature type="domain" description="SH2" evidence="4">
    <location>
        <begin position="315"/>
        <end position="345"/>
    </location>
</feature>
<dbReference type="PRINTS" id="PR00629">
    <property type="entry name" value="SHCPIDOMAIN"/>
</dbReference>
<dbReference type="GO" id="GO:0007169">
    <property type="term" value="P:cell surface receptor protein tyrosine kinase signaling pathway"/>
    <property type="evidence" value="ECO:0007669"/>
    <property type="project" value="TreeGrafter"/>
</dbReference>
<dbReference type="GO" id="GO:0005886">
    <property type="term" value="C:plasma membrane"/>
    <property type="evidence" value="ECO:0007669"/>
    <property type="project" value="TreeGrafter"/>
</dbReference>
<dbReference type="STRING" id="568069.A0A1J1I2D5"/>
<dbReference type="InterPro" id="IPR006020">
    <property type="entry name" value="PTB/PI_dom"/>
</dbReference>
<dbReference type="SMART" id="SM00462">
    <property type="entry name" value="PTB"/>
    <property type="match status" value="1"/>
</dbReference>
<dbReference type="PRINTS" id="PR00401">
    <property type="entry name" value="SH2DOMAIN"/>
</dbReference>
<dbReference type="AlphaFoldDB" id="A0A1J1I2D5"/>
<dbReference type="SUPFAM" id="SSF50729">
    <property type="entry name" value="PH domain-like"/>
    <property type="match status" value="1"/>
</dbReference>
<dbReference type="Gene3D" id="2.30.29.30">
    <property type="entry name" value="Pleckstrin-homology domain (PH domain)/Phosphotyrosine-binding domain (PTB)"/>
    <property type="match status" value="1"/>
</dbReference>
<dbReference type="PROSITE" id="PS01179">
    <property type="entry name" value="PID"/>
    <property type="match status" value="1"/>
</dbReference>
<dbReference type="GO" id="GO:0035556">
    <property type="term" value="P:intracellular signal transduction"/>
    <property type="evidence" value="ECO:0007669"/>
    <property type="project" value="InterPro"/>
</dbReference>
<dbReference type="PANTHER" id="PTHR10337">
    <property type="entry name" value="SHC TRANSFORMING PROTEIN"/>
    <property type="match status" value="1"/>
</dbReference>
<dbReference type="Pfam" id="PF00640">
    <property type="entry name" value="PID"/>
    <property type="match status" value="1"/>
</dbReference>
<dbReference type="SMART" id="SM00252">
    <property type="entry name" value="SH2"/>
    <property type="match status" value="1"/>
</dbReference>
<dbReference type="InterPro" id="IPR051235">
    <property type="entry name" value="CEP152/SHC-Transforming"/>
</dbReference>
<evidence type="ECO:0000256" key="1">
    <source>
        <dbReference type="ARBA" id="ARBA00022999"/>
    </source>
</evidence>
<dbReference type="GO" id="GO:0030971">
    <property type="term" value="F:receptor tyrosine kinase binding"/>
    <property type="evidence" value="ECO:0007669"/>
    <property type="project" value="TreeGrafter"/>
</dbReference>
<dbReference type="OrthoDB" id="9938362at2759"/>
<dbReference type="PANTHER" id="PTHR10337:SF11">
    <property type="entry name" value="DSHC PROTEIN"/>
    <property type="match status" value="1"/>
</dbReference>
<feature type="domain" description="PID" evidence="3">
    <location>
        <begin position="29"/>
        <end position="182"/>
    </location>
</feature>
<dbReference type="Proteomes" id="UP000183832">
    <property type="component" value="Unassembled WGS sequence"/>
</dbReference>
<name>A0A1J1I2D5_9DIPT</name>
<proteinExistence type="predicted"/>
<dbReference type="Pfam" id="PF00017">
    <property type="entry name" value="SH2"/>
    <property type="match status" value="1"/>
</dbReference>
<dbReference type="InterPro" id="IPR036860">
    <property type="entry name" value="SH2_dom_sf"/>
</dbReference>
<organism evidence="5 6">
    <name type="scientific">Clunio marinus</name>
    <dbReference type="NCBI Taxonomy" id="568069"/>
    <lineage>
        <taxon>Eukaryota</taxon>
        <taxon>Metazoa</taxon>
        <taxon>Ecdysozoa</taxon>
        <taxon>Arthropoda</taxon>
        <taxon>Hexapoda</taxon>
        <taxon>Insecta</taxon>
        <taxon>Pterygota</taxon>
        <taxon>Neoptera</taxon>
        <taxon>Endopterygota</taxon>
        <taxon>Diptera</taxon>
        <taxon>Nematocera</taxon>
        <taxon>Chironomoidea</taxon>
        <taxon>Chironomidae</taxon>
        <taxon>Clunio</taxon>
    </lineage>
</organism>
<evidence type="ECO:0000313" key="5">
    <source>
        <dbReference type="EMBL" id="CRK93014.1"/>
    </source>
</evidence>
<dbReference type="PROSITE" id="PS50001">
    <property type="entry name" value="SH2"/>
    <property type="match status" value="1"/>
</dbReference>
<dbReference type="InterPro" id="IPR000980">
    <property type="entry name" value="SH2"/>
</dbReference>
<evidence type="ECO:0000256" key="2">
    <source>
        <dbReference type="PROSITE-ProRule" id="PRU00191"/>
    </source>
</evidence>
<reference evidence="5 6" key="1">
    <citation type="submission" date="2015-04" db="EMBL/GenBank/DDBJ databases">
        <authorList>
            <person name="Syromyatnikov M.Y."/>
            <person name="Popov V.N."/>
        </authorList>
    </citation>
    <scope>NUCLEOTIDE SEQUENCE [LARGE SCALE GENOMIC DNA]</scope>
</reference>
<protein>
    <submittedName>
        <fullName evidence="5">CLUMA_CG006501, isoform A</fullName>
    </submittedName>
</protein>
<dbReference type="EMBL" id="CVRI01000036">
    <property type="protein sequence ID" value="CRK93014.1"/>
    <property type="molecule type" value="Genomic_DNA"/>
</dbReference>
<evidence type="ECO:0000259" key="3">
    <source>
        <dbReference type="PROSITE" id="PS01179"/>
    </source>
</evidence>
<dbReference type="InterPro" id="IPR011993">
    <property type="entry name" value="PH-like_dom_sf"/>
</dbReference>
<keyword evidence="6" id="KW-1185">Reference proteome</keyword>
<dbReference type="Gene3D" id="3.30.505.10">
    <property type="entry name" value="SH2 domain"/>
    <property type="match status" value="1"/>
</dbReference>
<gene>
    <name evidence="5" type="ORF">CLUMA_CG006501</name>
</gene>
<sequence>MECTMEGTNNFDCCFEEEVNVENAIMQNGVSFIVNYIGCVEIFTSMKLLDFQSRSLVAKECINRVCDAANLNSPKKRRVEKRVQQCISTVPCMEHSGTSVVLNISSQSLQLTSVAKNEIVAPHEMPNISFASTDSESSIYVAYVAKDGMEWRACYVLECGVDKAQTVISTMGQAFELRYKNFCIDDPDKKQTLRSRKDNKIFNSKTVKSDTEYYNDLPGKMPPEFRKATNSSFDTQRERLSSNLIDLNTSIDQQDICMNESKNLSENSACGGSCNSSSINNTALMGSEVLRDVFDMQCFSLSPEVQHSQLLLENWFHGNISRAISESLLRNDGDFLVRDSQGSAGVVRTKDRVFENITHLINYHWSNRLPIISADSALLLQTPVIRTKDLRK</sequence>
<keyword evidence="1 2" id="KW-0727">SH2 domain</keyword>
<dbReference type="SUPFAM" id="SSF55550">
    <property type="entry name" value="SH2 domain"/>
    <property type="match status" value="1"/>
</dbReference>
<evidence type="ECO:0000313" key="6">
    <source>
        <dbReference type="Proteomes" id="UP000183832"/>
    </source>
</evidence>
<evidence type="ECO:0000259" key="4">
    <source>
        <dbReference type="PROSITE" id="PS50001"/>
    </source>
</evidence>